<dbReference type="EMBL" id="KV426812">
    <property type="protein sequence ID" value="KZV78637.1"/>
    <property type="molecule type" value="Genomic_DNA"/>
</dbReference>
<sequence>MAKRSKTTTKAVPPTMDVDYVEDSALAESGYDQLGKWTAEVVEPFREALDKSSAALAEWLRTACANAVAGSVDAPGRPPSPCVVNGDVVASAFAPLSFFPPSKVASFFASEFGEPENGPEELKVERLHRLFSCHVLAQVFLAYRITDMQIMYGNDDEEVPLFNSWFFMAARAVCWLVRPGDFALLPNLSFAVVCCIVDAGFHHQRVWPASLMTAERVDAAQRGLRRMGKHERSITFADWAAMSCLPLARPCNRCAASQVTKKGRPRICTFQPRGDGSVVSCLACVKNGKSSECQLLFVKDASPKAEDGESEPSDKEEEEEEEEEEAVVASTSGTAKPAAGALPNKELFAGMHEFLAQNKRKASAEEEPSTPKKHKIMEVVLTPLRKVDDKTSSASRSPVKATVKTSDKARPARQALAPLDRSAPRHASRRSTAGSSEMDTPRLTLDEGAAAWLSSALSRAKANTPPLSPPQPVEAKSQEAREVLPDRPAAASLSGHSLQAPKEPIFMPGDAHRTAAFALKAATSSDATITVPLVDYEALVTFYESLVNLEGMTGVDRAARRGRDAVDAARRKLGEHDDVLRSIAAGESELKKLNEQIAAHRRELEGGEETAKVTPKTKRR</sequence>
<evidence type="ECO:0000313" key="3">
    <source>
        <dbReference type="Proteomes" id="UP000077266"/>
    </source>
</evidence>
<evidence type="ECO:0000313" key="2">
    <source>
        <dbReference type="EMBL" id="KZV78637.1"/>
    </source>
</evidence>
<dbReference type="Proteomes" id="UP000077266">
    <property type="component" value="Unassembled WGS sequence"/>
</dbReference>
<feature type="region of interest" description="Disordered" evidence="1">
    <location>
        <begin position="358"/>
        <end position="498"/>
    </location>
</feature>
<feature type="region of interest" description="Disordered" evidence="1">
    <location>
        <begin position="301"/>
        <end position="339"/>
    </location>
</feature>
<protein>
    <submittedName>
        <fullName evidence="2">Uncharacterized protein</fullName>
    </submittedName>
</protein>
<evidence type="ECO:0000256" key="1">
    <source>
        <dbReference type="SAM" id="MobiDB-lite"/>
    </source>
</evidence>
<keyword evidence="3" id="KW-1185">Reference proteome</keyword>
<accession>A0A166N146</accession>
<gene>
    <name evidence="2" type="ORF">EXIGLDRAFT_783497</name>
</gene>
<reference evidence="2 3" key="1">
    <citation type="journal article" date="2016" name="Mol. Biol. Evol.">
        <title>Comparative Genomics of Early-Diverging Mushroom-Forming Fungi Provides Insights into the Origins of Lignocellulose Decay Capabilities.</title>
        <authorList>
            <person name="Nagy L.G."/>
            <person name="Riley R."/>
            <person name="Tritt A."/>
            <person name="Adam C."/>
            <person name="Daum C."/>
            <person name="Floudas D."/>
            <person name="Sun H."/>
            <person name="Yadav J.S."/>
            <person name="Pangilinan J."/>
            <person name="Larsson K.H."/>
            <person name="Matsuura K."/>
            <person name="Barry K."/>
            <person name="Labutti K."/>
            <person name="Kuo R."/>
            <person name="Ohm R.A."/>
            <person name="Bhattacharya S.S."/>
            <person name="Shirouzu T."/>
            <person name="Yoshinaga Y."/>
            <person name="Martin F.M."/>
            <person name="Grigoriev I.V."/>
            <person name="Hibbett D.S."/>
        </authorList>
    </citation>
    <scope>NUCLEOTIDE SEQUENCE [LARGE SCALE GENOMIC DNA]</scope>
    <source>
        <strain evidence="2 3">HHB12029</strain>
    </source>
</reference>
<feature type="compositionally biased region" description="Basic and acidic residues" evidence="1">
    <location>
        <begin position="601"/>
        <end position="611"/>
    </location>
</feature>
<proteinExistence type="predicted"/>
<dbReference type="AlphaFoldDB" id="A0A166N146"/>
<feature type="compositionally biased region" description="Acidic residues" evidence="1">
    <location>
        <begin position="308"/>
        <end position="326"/>
    </location>
</feature>
<feature type="region of interest" description="Disordered" evidence="1">
    <location>
        <begin position="601"/>
        <end position="620"/>
    </location>
</feature>
<feature type="compositionally biased region" description="Low complexity" evidence="1">
    <location>
        <begin position="449"/>
        <end position="462"/>
    </location>
</feature>
<feature type="compositionally biased region" description="Basic and acidic residues" evidence="1">
    <location>
        <begin position="476"/>
        <end position="485"/>
    </location>
</feature>
<dbReference type="InParanoid" id="A0A166N146"/>
<name>A0A166N146_EXIGL</name>
<organism evidence="2 3">
    <name type="scientific">Exidia glandulosa HHB12029</name>
    <dbReference type="NCBI Taxonomy" id="1314781"/>
    <lineage>
        <taxon>Eukaryota</taxon>
        <taxon>Fungi</taxon>
        <taxon>Dikarya</taxon>
        <taxon>Basidiomycota</taxon>
        <taxon>Agaricomycotina</taxon>
        <taxon>Agaricomycetes</taxon>
        <taxon>Auriculariales</taxon>
        <taxon>Exidiaceae</taxon>
        <taxon>Exidia</taxon>
    </lineage>
</organism>